<evidence type="ECO:0000256" key="14">
    <source>
        <dbReference type="ARBA" id="ARBA00032200"/>
    </source>
</evidence>
<evidence type="ECO:0000256" key="4">
    <source>
        <dbReference type="ARBA" id="ARBA00022547"/>
    </source>
</evidence>
<organism evidence="18 19">
    <name type="scientific">Levilactobacillus paucivorans</name>
    <dbReference type="NCBI Taxonomy" id="616990"/>
    <lineage>
        <taxon>Bacteria</taxon>
        <taxon>Bacillati</taxon>
        <taxon>Bacillota</taxon>
        <taxon>Bacilli</taxon>
        <taxon>Lactobacillales</taxon>
        <taxon>Lactobacillaceae</taxon>
        <taxon>Levilactobacillus</taxon>
    </lineage>
</organism>
<keyword evidence="7 16" id="KW-1133">Transmembrane helix</keyword>
<keyword evidence="19" id="KW-1185">Reference proteome</keyword>
<dbReference type="AlphaFoldDB" id="A0A0R2LWH9"/>
<dbReference type="GO" id="GO:0045259">
    <property type="term" value="C:proton-transporting ATP synthase complex"/>
    <property type="evidence" value="ECO:0007669"/>
    <property type="project" value="UniProtKB-KW"/>
</dbReference>
<evidence type="ECO:0000313" key="19">
    <source>
        <dbReference type="Proteomes" id="UP000051906"/>
    </source>
</evidence>
<evidence type="ECO:0000256" key="9">
    <source>
        <dbReference type="ARBA" id="ARBA00023121"/>
    </source>
</evidence>
<evidence type="ECO:0000256" key="3">
    <source>
        <dbReference type="ARBA" id="ARBA00022448"/>
    </source>
</evidence>
<proteinExistence type="inferred from homology"/>
<evidence type="ECO:0000256" key="8">
    <source>
        <dbReference type="ARBA" id="ARBA00023065"/>
    </source>
</evidence>
<dbReference type="Pfam" id="PF00137">
    <property type="entry name" value="ATP-synt_C"/>
    <property type="match status" value="1"/>
</dbReference>
<evidence type="ECO:0000256" key="12">
    <source>
        <dbReference type="ARBA" id="ARBA00025198"/>
    </source>
</evidence>
<dbReference type="PATRIC" id="fig|616990.3.peg.34"/>
<sequence length="61" mass="6488">MMAAALAGAFGDAIVIVKTLESMVRQPEMAGQFRTTMFIGVGLVEAMPILGFVVSLLLMNK</sequence>
<evidence type="ECO:0000256" key="7">
    <source>
        <dbReference type="ARBA" id="ARBA00022989"/>
    </source>
</evidence>
<keyword evidence="10 16" id="KW-0472">Membrane</keyword>
<dbReference type="CDD" id="cd18185">
    <property type="entry name" value="ATP-synt_Fo_c_ATPE"/>
    <property type="match status" value="1"/>
</dbReference>
<dbReference type="Proteomes" id="UP000051906">
    <property type="component" value="Unassembled WGS sequence"/>
</dbReference>
<keyword evidence="9" id="KW-0446">Lipid-binding</keyword>
<evidence type="ECO:0000256" key="15">
    <source>
        <dbReference type="ARBA" id="ARBA00032887"/>
    </source>
</evidence>
<dbReference type="NCBIfam" id="NF005363">
    <property type="entry name" value="PRK06876.1"/>
    <property type="match status" value="1"/>
</dbReference>
<evidence type="ECO:0000259" key="17">
    <source>
        <dbReference type="Pfam" id="PF00137"/>
    </source>
</evidence>
<evidence type="ECO:0000313" key="18">
    <source>
        <dbReference type="EMBL" id="KRO03581.1"/>
    </source>
</evidence>
<feature type="domain" description="V-ATPase proteolipid subunit C-like" evidence="17">
    <location>
        <begin position="2"/>
        <end position="58"/>
    </location>
</feature>
<dbReference type="InterPro" id="IPR000454">
    <property type="entry name" value="ATP_synth_F0_csu"/>
</dbReference>
<protein>
    <recommendedName>
        <fullName evidence="14">ATP synthase F(0) sector subunit c</fullName>
    </recommendedName>
    <alternativeName>
        <fullName evidence="15">F-type ATPase subunit c</fullName>
    </alternativeName>
    <alternativeName>
        <fullName evidence="13">Lipid-binding protein</fullName>
    </alternativeName>
</protein>
<reference evidence="18 19" key="1">
    <citation type="journal article" date="2015" name="Genome Announc.">
        <title>Expanding the biotechnology potential of lactobacilli through comparative genomics of 213 strains and associated genera.</title>
        <authorList>
            <person name="Sun Z."/>
            <person name="Harris H.M."/>
            <person name="McCann A."/>
            <person name="Guo C."/>
            <person name="Argimon S."/>
            <person name="Zhang W."/>
            <person name="Yang X."/>
            <person name="Jeffery I.B."/>
            <person name="Cooney J.C."/>
            <person name="Kagawa T.F."/>
            <person name="Liu W."/>
            <person name="Song Y."/>
            <person name="Salvetti E."/>
            <person name="Wrobel A."/>
            <person name="Rasinkangas P."/>
            <person name="Parkhill J."/>
            <person name="Rea M.C."/>
            <person name="O'Sullivan O."/>
            <person name="Ritari J."/>
            <person name="Douillard F.P."/>
            <person name="Paul Ross R."/>
            <person name="Yang R."/>
            <person name="Briner A.E."/>
            <person name="Felis G.E."/>
            <person name="de Vos W.M."/>
            <person name="Barrangou R."/>
            <person name="Klaenhammer T.R."/>
            <person name="Caufield P.W."/>
            <person name="Cui Y."/>
            <person name="Zhang H."/>
            <person name="O'Toole P.W."/>
        </authorList>
    </citation>
    <scope>NUCLEOTIDE SEQUENCE [LARGE SCALE GENOMIC DNA]</scope>
    <source>
        <strain evidence="18 19">DSM 22467</strain>
    </source>
</reference>
<keyword evidence="5 16" id="KW-0812">Transmembrane</keyword>
<evidence type="ECO:0000256" key="6">
    <source>
        <dbReference type="ARBA" id="ARBA00022781"/>
    </source>
</evidence>
<dbReference type="InterPro" id="IPR035921">
    <property type="entry name" value="F/V-ATP_Csub_sf"/>
</dbReference>
<keyword evidence="6" id="KW-0375">Hydrogen ion transport</keyword>
<name>A0A0R2LWH9_9LACO</name>
<evidence type="ECO:0000256" key="5">
    <source>
        <dbReference type="ARBA" id="ARBA00022692"/>
    </source>
</evidence>
<keyword evidence="4" id="KW-0138">CF(0)</keyword>
<feature type="transmembrane region" description="Helical" evidence="16">
    <location>
        <begin position="37"/>
        <end position="59"/>
    </location>
</feature>
<evidence type="ECO:0000256" key="1">
    <source>
        <dbReference type="ARBA" id="ARBA00004141"/>
    </source>
</evidence>
<evidence type="ECO:0000256" key="13">
    <source>
        <dbReference type="ARBA" id="ARBA00030961"/>
    </source>
</evidence>
<keyword evidence="3" id="KW-0813">Transport</keyword>
<dbReference type="GO" id="GO:0033177">
    <property type="term" value="C:proton-transporting two-sector ATPase complex, proton-transporting domain"/>
    <property type="evidence" value="ECO:0007669"/>
    <property type="project" value="InterPro"/>
</dbReference>
<keyword evidence="11" id="KW-0066">ATP synthesis</keyword>
<accession>A0A0R2LWH9</accession>
<comment type="caution">
    <text evidence="18">The sequence shown here is derived from an EMBL/GenBank/DDBJ whole genome shotgun (WGS) entry which is preliminary data.</text>
</comment>
<comment type="similarity">
    <text evidence="2">Belongs to the ATPase C chain family.</text>
</comment>
<dbReference type="InterPro" id="IPR005953">
    <property type="entry name" value="ATP_synth_csu_bac/chlpt"/>
</dbReference>
<dbReference type="SUPFAM" id="SSF81333">
    <property type="entry name" value="F1F0 ATP synthase subunit C"/>
    <property type="match status" value="1"/>
</dbReference>
<keyword evidence="8" id="KW-0406">Ion transport</keyword>
<dbReference type="GO" id="GO:0015078">
    <property type="term" value="F:proton transmembrane transporter activity"/>
    <property type="evidence" value="ECO:0007669"/>
    <property type="project" value="InterPro"/>
</dbReference>
<dbReference type="InterPro" id="IPR002379">
    <property type="entry name" value="ATPase_proteolipid_c-like_dom"/>
</dbReference>
<comment type="subcellular location">
    <subcellularLocation>
        <location evidence="1">Membrane</location>
        <topology evidence="1">Multi-pass membrane protein</topology>
    </subcellularLocation>
</comment>
<dbReference type="Gene3D" id="1.20.20.10">
    <property type="entry name" value="F1F0 ATP synthase subunit C"/>
    <property type="match status" value="1"/>
</dbReference>
<evidence type="ECO:0000256" key="2">
    <source>
        <dbReference type="ARBA" id="ARBA00006704"/>
    </source>
</evidence>
<dbReference type="NCBIfam" id="TIGR01260">
    <property type="entry name" value="ATP_synt_c"/>
    <property type="match status" value="1"/>
</dbReference>
<evidence type="ECO:0000256" key="11">
    <source>
        <dbReference type="ARBA" id="ARBA00023310"/>
    </source>
</evidence>
<dbReference type="GO" id="GO:0008289">
    <property type="term" value="F:lipid binding"/>
    <property type="evidence" value="ECO:0007669"/>
    <property type="project" value="UniProtKB-KW"/>
</dbReference>
<dbReference type="EMBL" id="JQCA01000072">
    <property type="protein sequence ID" value="KRO03581.1"/>
    <property type="molecule type" value="Genomic_DNA"/>
</dbReference>
<gene>
    <name evidence="18" type="ORF">IV54_GL000030</name>
</gene>
<dbReference type="PRINTS" id="PR00124">
    <property type="entry name" value="ATPASEC"/>
</dbReference>
<dbReference type="GO" id="GO:0015986">
    <property type="term" value="P:proton motive force-driven ATP synthesis"/>
    <property type="evidence" value="ECO:0007669"/>
    <property type="project" value="InterPro"/>
</dbReference>
<comment type="function">
    <text evidence="12">F(1)F(0) ATP synthase produces ATP from ADP in the presence of a proton or sodium gradient. F-type ATPases consist of two structural domains, F(1) containing the extramembraneous catalytic core and F(0) containing the membrane proton channel, linked together by a central stalk and a peripheral stalk. During catalysis, ATP synthesis in the catalytic domain of F(1) is coupled via a rotary mechanism of the central stalk subunits to proton translocation.</text>
</comment>
<evidence type="ECO:0000256" key="10">
    <source>
        <dbReference type="ARBA" id="ARBA00023136"/>
    </source>
</evidence>
<dbReference type="InterPro" id="IPR038662">
    <property type="entry name" value="ATP_synth_F0_csu_sf"/>
</dbReference>
<dbReference type="STRING" id="616990.IV54_GL000030"/>
<evidence type="ECO:0000256" key="16">
    <source>
        <dbReference type="SAM" id="Phobius"/>
    </source>
</evidence>